<dbReference type="Gene3D" id="1.10.287.1060">
    <property type="entry name" value="ESAT-6-like"/>
    <property type="match status" value="1"/>
</dbReference>
<dbReference type="OrthoDB" id="4749081at2"/>
<name>A0A1A0W990_MYCPR</name>
<reference evidence="2" key="1">
    <citation type="submission" date="2016-06" db="EMBL/GenBank/DDBJ databases">
        <authorList>
            <person name="Sutton G."/>
            <person name="Brinkac L."/>
            <person name="Sanka R."/>
            <person name="Adams M."/>
            <person name="Lau E."/>
            <person name="Mehaffy C."/>
            <person name="Tameris M."/>
            <person name="Hatherill M."/>
            <person name="Hanekom W."/>
            <person name="Mahomed H."/>
            <person name="Mcshane H."/>
        </authorList>
    </citation>
    <scope>NUCLEOTIDE SEQUENCE [LARGE SCALE GENOMIC DNA]</scope>
    <source>
        <strain evidence="2">852002-10433_SCH5171157</strain>
    </source>
</reference>
<protein>
    <submittedName>
        <fullName evidence="1">Uncharacterized protein</fullName>
    </submittedName>
</protein>
<sequence length="95" mass="10579">MSTVTFRTPQIAAAVTEIEQVAQKTEENRLHSINIVTANADNFNGRGSEAFQNAINLVNHRYQEQQETIRRAAVVLNQANEDMTMRDGQAAAQYG</sequence>
<dbReference type="InterPro" id="IPR036689">
    <property type="entry name" value="ESAT-6-like_sf"/>
</dbReference>
<dbReference type="RefSeq" id="WP_064880881.1">
    <property type="nucleotide sequence ID" value="NZ_LZSY01000065.1"/>
</dbReference>
<evidence type="ECO:0000313" key="2">
    <source>
        <dbReference type="Proteomes" id="UP000094008"/>
    </source>
</evidence>
<proteinExistence type="predicted"/>
<dbReference type="AlphaFoldDB" id="A0A1A0W990"/>
<evidence type="ECO:0000313" key="1">
    <source>
        <dbReference type="EMBL" id="OBB92906.1"/>
    </source>
</evidence>
<gene>
    <name evidence="1" type="ORF">A5779_21325</name>
</gene>
<dbReference type="SUPFAM" id="SSF140453">
    <property type="entry name" value="EsxAB dimer-like"/>
    <property type="match status" value="1"/>
</dbReference>
<comment type="caution">
    <text evidence="1">The sequence shown here is derived from an EMBL/GenBank/DDBJ whole genome shotgun (WGS) entry which is preliminary data.</text>
</comment>
<dbReference type="EMBL" id="LZSY01000065">
    <property type="protein sequence ID" value="OBB92906.1"/>
    <property type="molecule type" value="Genomic_DNA"/>
</dbReference>
<dbReference type="Proteomes" id="UP000094008">
    <property type="component" value="Unassembled WGS sequence"/>
</dbReference>
<accession>A0A1A0W990</accession>
<organism evidence="1 2">
    <name type="scientific">Mycolicibacterium peregrinum</name>
    <name type="common">Mycobacterium peregrinum</name>
    <dbReference type="NCBI Taxonomy" id="43304"/>
    <lineage>
        <taxon>Bacteria</taxon>
        <taxon>Bacillati</taxon>
        <taxon>Actinomycetota</taxon>
        <taxon>Actinomycetes</taxon>
        <taxon>Mycobacteriales</taxon>
        <taxon>Mycobacteriaceae</taxon>
        <taxon>Mycolicibacterium</taxon>
    </lineage>
</organism>